<protein>
    <submittedName>
        <fullName evidence="2">Uncharacterized protein</fullName>
    </submittedName>
</protein>
<feature type="compositionally biased region" description="Basic and acidic residues" evidence="1">
    <location>
        <begin position="10"/>
        <end position="45"/>
    </location>
</feature>
<dbReference type="OrthoDB" id="2426515at2759"/>
<comment type="caution">
    <text evidence="2">The sequence shown here is derived from an EMBL/GenBank/DDBJ whole genome shotgun (WGS) entry which is preliminary data.</text>
</comment>
<dbReference type="AlphaFoldDB" id="A0A8H7PEX2"/>
<feature type="compositionally biased region" description="Basic and acidic residues" evidence="1">
    <location>
        <begin position="187"/>
        <end position="203"/>
    </location>
</feature>
<feature type="region of interest" description="Disordered" evidence="1">
    <location>
        <begin position="1"/>
        <end position="207"/>
    </location>
</feature>
<reference evidence="2" key="1">
    <citation type="submission" date="2020-12" db="EMBL/GenBank/DDBJ databases">
        <title>Metabolic potential, ecology and presence of endohyphal bacteria is reflected in genomic diversity of Mucoromycotina.</title>
        <authorList>
            <person name="Muszewska A."/>
            <person name="Okrasinska A."/>
            <person name="Steczkiewicz K."/>
            <person name="Drgas O."/>
            <person name="Orlowska M."/>
            <person name="Perlinska-Lenart U."/>
            <person name="Aleksandrzak-Piekarczyk T."/>
            <person name="Szatraj K."/>
            <person name="Zielenkiewicz U."/>
            <person name="Pilsyk S."/>
            <person name="Malc E."/>
            <person name="Mieczkowski P."/>
            <person name="Kruszewska J.S."/>
            <person name="Biernat P."/>
            <person name="Pawlowska J."/>
        </authorList>
    </citation>
    <scope>NUCLEOTIDE SEQUENCE</scope>
    <source>
        <strain evidence="2">WA0000051536</strain>
    </source>
</reference>
<accession>A0A8H7PEX2</accession>
<feature type="compositionally biased region" description="Basic and acidic residues" evidence="1">
    <location>
        <begin position="52"/>
        <end position="63"/>
    </location>
</feature>
<keyword evidence="3" id="KW-1185">Reference proteome</keyword>
<proteinExistence type="predicted"/>
<feature type="compositionally biased region" description="Acidic residues" evidence="1">
    <location>
        <begin position="175"/>
        <end position="186"/>
    </location>
</feature>
<feature type="compositionally biased region" description="Polar residues" evidence="1">
    <location>
        <begin position="145"/>
        <end position="160"/>
    </location>
</feature>
<feature type="compositionally biased region" description="Basic and acidic residues" evidence="1">
    <location>
        <begin position="110"/>
        <end position="125"/>
    </location>
</feature>
<sequence>MPKSKAKKLANKEKNALKTQEEHVNETDNGQKKRFDQNRGKEKVKQNAPASKDGESKPKKVVHDPFFAAPETSHGKDNEKKEKKQHRKPYTVNNAKADFKGRTKPYSKPVTKDRPSKPTKQKHDTFFTPPSNGADGDRKKKMNTGKPSKGQQRKASISKPTKQKHDTFFAPPPEPTDEDGEDEEEEHDKVEAEEPPITEKEPDVDSMAVIETIKIPEPGETILDAKSNIAARSGVVSVVDKTNKKRKRSKIDVVAELENDAKKMVKAGDNLGAGLEVDGWD</sequence>
<evidence type="ECO:0000313" key="3">
    <source>
        <dbReference type="Proteomes" id="UP000612746"/>
    </source>
</evidence>
<name>A0A8H7PEX2_9FUNG</name>
<organism evidence="2 3">
    <name type="scientific">Umbelopsis vinacea</name>
    <dbReference type="NCBI Taxonomy" id="44442"/>
    <lineage>
        <taxon>Eukaryota</taxon>
        <taxon>Fungi</taxon>
        <taxon>Fungi incertae sedis</taxon>
        <taxon>Mucoromycota</taxon>
        <taxon>Mucoromycotina</taxon>
        <taxon>Umbelopsidomycetes</taxon>
        <taxon>Umbelopsidales</taxon>
        <taxon>Umbelopsidaceae</taxon>
        <taxon>Umbelopsis</taxon>
    </lineage>
</organism>
<evidence type="ECO:0000256" key="1">
    <source>
        <dbReference type="SAM" id="MobiDB-lite"/>
    </source>
</evidence>
<gene>
    <name evidence="2" type="ORF">INT44_002665</name>
</gene>
<dbReference type="Proteomes" id="UP000612746">
    <property type="component" value="Unassembled WGS sequence"/>
</dbReference>
<evidence type="ECO:0000313" key="2">
    <source>
        <dbReference type="EMBL" id="KAG2172650.1"/>
    </source>
</evidence>
<dbReference type="EMBL" id="JAEPRA010000022">
    <property type="protein sequence ID" value="KAG2172650.1"/>
    <property type="molecule type" value="Genomic_DNA"/>
</dbReference>
<feature type="compositionally biased region" description="Basic and acidic residues" evidence="1">
    <location>
        <begin position="73"/>
        <end position="82"/>
    </location>
</feature>